<gene>
    <name evidence="1" type="ORF">QP235_10895</name>
</gene>
<dbReference type="EMBL" id="JASOGN010000151">
    <property type="protein sequence ID" value="MDK6503656.1"/>
    <property type="molecule type" value="Genomic_DNA"/>
</dbReference>
<sequence>DASRIFFGGRESIEIDFNNQLDTSQVTFEKKKEPPEVQAPTPTVKVTPLANDEAIKIFKEYLDRERLNLQDYDHALSVIWVLARAAKTGEISFPVAYQCADLLAMDNVDWQEGNQEKLQEAVQTPLADMHT</sequence>
<proteinExistence type="predicted"/>
<comment type="caution">
    <text evidence="1">The sequence shown here is derived from an EMBL/GenBank/DDBJ whole genome shotgun (WGS) entry which is preliminary data.</text>
</comment>
<evidence type="ECO:0000313" key="1">
    <source>
        <dbReference type="EMBL" id="MDK6503656.1"/>
    </source>
</evidence>
<dbReference type="AlphaFoldDB" id="A0AAW6XJZ7"/>
<accession>A0AAW6XJZ7</accession>
<dbReference type="Proteomes" id="UP001230300">
    <property type="component" value="Unassembled WGS sequence"/>
</dbReference>
<name>A0AAW6XJZ7_9LACO</name>
<dbReference type="RefSeq" id="WP_285043646.1">
    <property type="nucleotide sequence ID" value="NZ_JASOGN010000151.1"/>
</dbReference>
<organism evidence="1 2">
    <name type="scientific">Lactobacillus crispatus</name>
    <dbReference type="NCBI Taxonomy" id="47770"/>
    <lineage>
        <taxon>Bacteria</taxon>
        <taxon>Bacillati</taxon>
        <taxon>Bacillota</taxon>
        <taxon>Bacilli</taxon>
        <taxon>Lactobacillales</taxon>
        <taxon>Lactobacillaceae</taxon>
        <taxon>Lactobacillus</taxon>
    </lineage>
</organism>
<reference evidence="1" key="1">
    <citation type="submission" date="2023-05" db="EMBL/GenBank/DDBJ databases">
        <title>Cataloging the Phylogenetic Diversity of Human Bladder Bacteria.</title>
        <authorList>
            <person name="Du J."/>
        </authorList>
    </citation>
    <scope>NUCLEOTIDE SEQUENCE</scope>
    <source>
        <strain evidence="1">UMB9226</strain>
    </source>
</reference>
<feature type="non-terminal residue" evidence="1">
    <location>
        <position position="131"/>
    </location>
</feature>
<feature type="non-terminal residue" evidence="1">
    <location>
        <position position="1"/>
    </location>
</feature>
<protein>
    <submittedName>
        <fullName evidence="1">Uncharacterized protein</fullName>
    </submittedName>
</protein>
<evidence type="ECO:0000313" key="2">
    <source>
        <dbReference type="Proteomes" id="UP001230300"/>
    </source>
</evidence>